<dbReference type="InterPro" id="IPR000620">
    <property type="entry name" value="EamA_dom"/>
</dbReference>
<evidence type="ECO:0000313" key="9">
    <source>
        <dbReference type="EMBL" id="SMC47575.1"/>
    </source>
</evidence>
<sequence length="311" mass="34153">MILKHNSGTAKLALLGAAFIWGSSFVVMKNTLSAMPTFYLLAIRFTMASALIAVLFRKHLRHLNREYWKAGGIMGLLLLGAYVSQTFGLAGTTPSKNAFLTAVYCVIVPFFYWLFLRKRPDRYNIAAAILCIAGIGFVSLNDDMSILPGDLLTLLCGFLYAGHIIAVAKFSREKDIFMLTLVQFVTAAVLAWVFGFVSEPFPAVWSASTTGSLFYLGIFATGIALLFQNIGQKYTEPTTASILLTMESVFGVICSVLFYHEQVTARMLMGFALIFVATICSETKFSFLGKKVHPASEGMGKVPTGTEEEMR</sequence>
<reference evidence="9 10" key="1">
    <citation type="submission" date="2017-04" db="EMBL/GenBank/DDBJ databases">
        <authorList>
            <person name="Afonso C.L."/>
            <person name="Miller P.J."/>
            <person name="Scott M.A."/>
            <person name="Spackman E."/>
            <person name="Goraichik I."/>
            <person name="Dimitrov K.M."/>
            <person name="Suarez D.L."/>
            <person name="Swayne D.E."/>
        </authorList>
    </citation>
    <scope>NUCLEOTIDE SEQUENCE [LARGE SCALE GENOMIC DNA]</scope>
    <source>
        <strain evidence="9 10">DSM 12816</strain>
    </source>
</reference>
<evidence type="ECO:0000256" key="6">
    <source>
        <dbReference type="ARBA" id="ARBA00023136"/>
    </source>
</evidence>
<evidence type="ECO:0000256" key="4">
    <source>
        <dbReference type="ARBA" id="ARBA00022692"/>
    </source>
</evidence>
<dbReference type="PANTHER" id="PTHR42920:SF5">
    <property type="entry name" value="EAMA DOMAIN-CONTAINING PROTEIN"/>
    <property type="match status" value="1"/>
</dbReference>
<evidence type="ECO:0000256" key="2">
    <source>
        <dbReference type="ARBA" id="ARBA00007362"/>
    </source>
</evidence>
<keyword evidence="6 7" id="KW-0472">Membrane</keyword>
<dbReference type="InterPro" id="IPR037185">
    <property type="entry name" value="EmrE-like"/>
</dbReference>
<feature type="transmembrane region" description="Helical" evidence="7">
    <location>
        <begin position="177"/>
        <end position="197"/>
    </location>
</feature>
<feature type="transmembrane region" description="Helical" evidence="7">
    <location>
        <begin position="203"/>
        <end position="227"/>
    </location>
</feature>
<keyword evidence="5 7" id="KW-1133">Transmembrane helix</keyword>
<feature type="transmembrane region" description="Helical" evidence="7">
    <location>
        <begin position="68"/>
        <end position="91"/>
    </location>
</feature>
<dbReference type="OrthoDB" id="9804865at2"/>
<dbReference type="STRING" id="1122930.SAMN02745168_1073"/>
<protein>
    <submittedName>
        <fullName evidence="9">Permease of the drug/metabolite transporter (DMT) superfamily</fullName>
    </submittedName>
</protein>
<feature type="transmembrane region" description="Helical" evidence="7">
    <location>
        <begin position="265"/>
        <end position="281"/>
    </location>
</feature>
<feature type="transmembrane region" description="Helical" evidence="7">
    <location>
        <begin position="239"/>
        <end position="259"/>
    </location>
</feature>
<keyword evidence="10" id="KW-1185">Reference proteome</keyword>
<feature type="transmembrane region" description="Helical" evidence="7">
    <location>
        <begin position="123"/>
        <end position="140"/>
    </location>
</feature>
<evidence type="ECO:0000256" key="7">
    <source>
        <dbReference type="SAM" id="Phobius"/>
    </source>
</evidence>
<gene>
    <name evidence="9" type="ORF">SAMN02745168_1073</name>
</gene>
<accession>A0A1W1ZG99</accession>
<dbReference type="SUPFAM" id="SSF103481">
    <property type="entry name" value="Multidrug resistance efflux transporter EmrE"/>
    <property type="match status" value="2"/>
</dbReference>
<feature type="domain" description="EamA" evidence="8">
    <location>
        <begin position="148"/>
        <end position="280"/>
    </location>
</feature>
<dbReference type="PANTHER" id="PTHR42920">
    <property type="entry name" value="OS03G0707200 PROTEIN-RELATED"/>
    <property type="match status" value="1"/>
</dbReference>
<comment type="similarity">
    <text evidence="2">Belongs to the EamA transporter family.</text>
</comment>
<evidence type="ECO:0000256" key="1">
    <source>
        <dbReference type="ARBA" id="ARBA00004651"/>
    </source>
</evidence>
<organism evidence="9 10">
    <name type="scientific">Papillibacter cinnamivorans DSM 12816</name>
    <dbReference type="NCBI Taxonomy" id="1122930"/>
    <lineage>
        <taxon>Bacteria</taxon>
        <taxon>Bacillati</taxon>
        <taxon>Bacillota</taxon>
        <taxon>Clostridia</taxon>
        <taxon>Eubacteriales</taxon>
        <taxon>Oscillospiraceae</taxon>
        <taxon>Papillibacter</taxon>
    </lineage>
</organism>
<evidence type="ECO:0000313" key="10">
    <source>
        <dbReference type="Proteomes" id="UP000192790"/>
    </source>
</evidence>
<evidence type="ECO:0000256" key="5">
    <source>
        <dbReference type="ARBA" id="ARBA00022989"/>
    </source>
</evidence>
<keyword evidence="4 7" id="KW-0812">Transmembrane</keyword>
<dbReference type="Proteomes" id="UP000192790">
    <property type="component" value="Unassembled WGS sequence"/>
</dbReference>
<feature type="transmembrane region" description="Helical" evidence="7">
    <location>
        <begin position="12"/>
        <end position="32"/>
    </location>
</feature>
<feature type="domain" description="EamA" evidence="8">
    <location>
        <begin position="12"/>
        <end position="139"/>
    </location>
</feature>
<feature type="transmembrane region" description="Helical" evidence="7">
    <location>
        <begin position="97"/>
        <end position="116"/>
    </location>
</feature>
<name>A0A1W1ZG99_9FIRM</name>
<feature type="transmembrane region" description="Helical" evidence="7">
    <location>
        <begin position="152"/>
        <end position="170"/>
    </location>
</feature>
<dbReference type="GO" id="GO:0005886">
    <property type="term" value="C:plasma membrane"/>
    <property type="evidence" value="ECO:0007669"/>
    <property type="project" value="UniProtKB-SubCell"/>
</dbReference>
<comment type="subcellular location">
    <subcellularLocation>
        <location evidence="1">Cell membrane</location>
        <topology evidence="1">Multi-pass membrane protein</topology>
    </subcellularLocation>
</comment>
<keyword evidence="3" id="KW-1003">Cell membrane</keyword>
<dbReference type="EMBL" id="FWXW01000002">
    <property type="protein sequence ID" value="SMC47575.1"/>
    <property type="molecule type" value="Genomic_DNA"/>
</dbReference>
<evidence type="ECO:0000256" key="3">
    <source>
        <dbReference type="ARBA" id="ARBA00022475"/>
    </source>
</evidence>
<dbReference type="InterPro" id="IPR051258">
    <property type="entry name" value="Diverse_Substrate_Transporter"/>
</dbReference>
<evidence type="ECO:0000259" key="8">
    <source>
        <dbReference type="Pfam" id="PF00892"/>
    </source>
</evidence>
<dbReference type="Pfam" id="PF00892">
    <property type="entry name" value="EamA"/>
    <property type="match status" value="2"/>
</dbReference>
<proteinExistence type="inferred from homology"/>
<dbReference type="AlphaFoldDB" id="A0A1W1ZG99"/>
<feature type="transmembrane region" description="Helical" evidence="7">
    <location>
        <begin position="38"/>
        <end position="56"/>
    </location>
</feature>